<comment type="caution">
    <text evidence="2">The sequence shown here is derived from an EMBL/GenBank/DDBJ whole genome shotgun (WGS) entry which is preliminary data.</text>
</comment>
<reference evidence="2" key="2">
    <citation type="journal article" date="2022" name="Proc. Natl. Acad. Sci. U.S.A.">
        <title>Diploid-dominant life cycles characterize the early evolution of Fungi.</title>
        <authorList>
            <person name="Amses K.R."/>
            <person name="Simmons D.R."/>
            <person name="Longcore J.E."/>
            <person name="Mondo S.J."/>
            <person name="Seto K."/>
            <person name="Jeronimo G.H."/>
            <person name="Bonds A.E."/>
            <person name="Quandt C.A."/>
            <person name="Davis W.J."/>
            <person name="Chang Y."/>
            <person name="Federici B.A."/>
            <person name="Kuo A."/>
            <person name="LaButti K."/>
            <person name="Pangilinan J."/>
            <person name="Andreopoulos W."/>
            <person name="Tritt A."/>
            <person name="Riley R."/>
            <person name="Hundley H."/>
            <person name="Johnson J."/>
            <person name="Lipzen A."/>
            <person name="Barry K."/>
            <person name="Lang B.F."/>
            <person name="Cuomo C.A."/>
            <person name="Buchler N.E."/>
            <person name="Grigoriev I.V."/>
            <person name="Spatafora J.W."/>
            <person name="Stajich J.E."/>
            <person name="James T.Y."/>
        </authorList>
    </citation>
    <scope>NUCLEOTIDE SEQUENCE</scope>
    <source>
        <strain evidence="2">AG</strain>
    </source>
</reference>
<evidence type="ECO:0000256" key="1">
    <source>
        <dbReference type="SAM" id="MobiDB-lite"/>
    </source>
</evidence>
<accession>A0AAD5E1Q8</accession>
<keyword evidence="3" id="KW-1185">Reference proteome</keyword>
<evidence type="ECO:0000313" key="3">
    <source>
        <dbReference type="Proteomes" id="UP001206595"/>
    </source>
</evidence>
<dbReference type="Proteomes" id="UP001206595">
    <property type="component" value="Unassembled WGS sequence"/>
</dbReference>
<dbReference type="AlphaFoldDB" id="A0AAD5E1Q8"/>
<proteinExistence type="predicted"/>
<feature type="region of interest" description="Disordered" evidence="1">
    <location>
        <begin position="1"/>
        <end position="65"/>
    </location>
</feature>
<reference evidence="2" key="1">
    <citation type="submission" date="2021-06" db="EMBL/GenBank/DDBJ databases">
        <authorList>
            <consortium name="DOE Joint Genome Institute"/>
            <person name="Mondo S.J."/>
            <person name="Amses K.R."/>
            <person name="Simmons D.R."/>
            <person name="Longcore J.E."/>
            <person name="Seto K."/>
            <person name="Alves G.H."/>
            <person name="Bonds A.E."/>
            <person name="Quandt C.A."/>
            <person name="Davis W.J."/>
            <person name="Chang Y."/>
            <person name="Letcher P.M."/>
            <person name="Powell M.J."/>
            <person name="Kuo A."/>
            <person name="Labutti K."/>
            <person name="Pangilinan J."/>
            <person name="Andreopoulos W."/>
            <person name="Tritt A."/>
            <person name="Riley R."/>
            <person name="Hundley H."/>
            <person name="Johnson J."/>
            <person name="Lipzen A."/>
            <person name="Barry K."/>
            <person name="Berbee M.L."/>
            <person name="Buchler N.E."/>
            <person name="Grigoriev I.V."/>
            <person name="Spatafora J.W."/>
            <person name="Stajich J.E."/>
            <person name="James T.Y."/>
        </authorList>
    </citation>
    <scope>NUCLEOTIDE SEQUENCE</scope>
    <source>
        <strain evidence="2">AG</strain>
    </source>
</reference>
<sequence length="140" mass="15888">MNKDEGDSSTSNHLPPIEQQKVSSSSNLRKHRMSDTHWDVNGDEGFDDPMIEDAGFTDQEGDWSRRGSQIVLDDDHEDEDRMTIQNEKLVHKGFFNGMDCSAKFLPNYGPVPFVIKPSVSTYSMSSHQLSFLALRFSGRF</sequence>
<feature type="compositionally biased region" description="Acidic residues" evidence="1">
    <location>
        <begin position="41"/>
        <end position="51"/>
    </location>
</feature>
<dbReference type="EMBL" id="MU620964">
    <property type="protein sequence ID" value="KAI8576028.1"/>
    <property type="molecule type" value="Genomic_DNA"/>
</dbReference>
<dbReference type="GeneID" id="75917283"/>
<evidence type="ECO:0000313" key="2">
    <source>
        <dbReference type="EMBL" id="KAI8576028.1"/>
    </source>
</evidence>
<name>A0AAD5E1Q8_UMBRA</name>
<protein>
    <submittedName>
        <fullName evidence="2">Uncharacterized protein</fullName>
    </submittedName>
</protein>
<dbReference type="RefSeq" id="XP_051441032.1">
    <property type="nucleotide sequence ID" value="XM_051591940.1"/>
</dbReference>
<organism evidence="2 3">
    <name type="scientific">Umbelopsis ramanniana AG</name>
    <dbReference type="NCBI Taxonomy" id="1314678"/>
    <lineage>
        <taxon>Eukaryota</taxon>
        <taxon>Fungi</taxon>
        <taxon>Fungi incertae sedis</taxon>
        <taxon>Mucoromycota</taxon>
        <taxon>Mucoromycotina</taxon>
        <taxon>Umbelopsidomycetes</taxon>
        <taxon>Umbelopsidales</taxon>
        <taxon>Umbelopsidaceae</taxon>
        <taxon>Umbelopsis</taxon>
    </lineage>
</organism>
<gene>
    <name evidence="2" type="ORF">K450DRAFT_259029</name>
</gene>